<keyword evidence="4" id="KW-0408">Iron</keyword>
<evidence type="ECO:0000256" key="2">
    <source>
        <dbReference type="ARBA" id="ARBA00022723"/>
    </source>
</evidence>
<dbReference type="SUPFAM" id="SSF54292">
    <property type="entry name" value="2Fe-2S ferredoxin-like"/>
    <property type="match status" value="1"/>
</dbReference>
<evidence type="ECO:0000259" key="6">
    <source>
        <dbReference type="PROSITE" id="PS51085"/>
    </source>
</evidence>
<proteinExistence type="predicted"/>
<evidence type="ECO:0000313" key="8">
    <source>
        <dbReference type="Proteomes" id="UP000671862"/>
    </source>
</evidence>
<sequence>MIIKFKLNGKEIVRNVLPHKRAIDFLRDDLGILSIKEGCGEGECGACTILVNGKNVHSCLMLAVELDGKEVISIEGMKDNIIKDAYVEAGAVQCGFCTPGFIISTHALLSKNPEPTDEEIDEALEGNLCRCTGYLKIRDAVKLAAKKLKEKGSDKIDS</sequence>
<dbReference type="PROSITE" id="PS51085">
    <property type="entry name" value="2FE2S_FER_2"/>
    <property type="match status" value="1"/>
</dbReference>
<dbReference type="PROSITE" id="PS00197">
    <property type="entry name" value="2FE2S_FER_1"/>
    <property type="match status" value="1"/>
</dbReference>
<dbReference type="PANTHER" id="PTHR44379">
    <property type="entry name" value="OXIDOREDUCTASE WITH IRON-SULFUR SUBUNIT"/>
    <property type="match status" value="1"/>
</dbReference>
<dbReference type="InterPro" id="IPR051452">
    <property type="entry name" value="Diverse_Oxidoreductases"/>
</dbReference>
<keyword evidence="3" id="KW-0560">Oxidoreductase</keyword>
<dbReference type="InterPro" id="IPR036010">
    <property type="entry name" value="2Fe-2S_ferredoxin-like_sf"/>
</dbReference>
<dbReference type="InterPro" id="IPR006058">
    <property type="entry name" value="2Fe2S_fd_BS"/>
</dbReference>
<dbReference type="Pfam" id="PF01799">
    <property type="entry name" value="Fer2_2"/>
    <property type="match status" value="1"/>
</dbReference>
<keyword evidence="1" id="KW-0001">2Fe-2S</keyword>
<keyword evidence="5" id="KW-0411">Iron-sulfur</keyword>
<dbReference type="Pfam" id="PF00111">
    <property type="entry name" value="Fer2"/>
    <property type="match status" value="1"/>
</dbReference>
<evidence type="ECO:0000256" key="3">
    <source>
        <dbReference type="ARBA" id="ARBA00023002"/>
    </source>
</evidence>
<keyword evidence="8" id="KW-1185">Reference proteome</keyword>
<dbReference type="InterPro" id="IPR012675">
    <property type="entry name" value="Beta-grasp_dom_sf"/>
</dbReference>
<reference evidence="7 8" key="1">
    <citation type="submission" date="2021-03" db="EMBL/GenBank/DDBJ databases">
        <title>Thermosipho ferrireducens sp.nov., an anaerobic thermophilic iron-reducing bacterium isolated from a deep-sea hydrothermal sulfide deposits.</title>
        <authorList>
            <person name="Zeng X."/>
            <person name="Chen Y."/>
            <person name="Shao Z."/>
        </authorList>
    </citation>
    <scope>NUCLEOTIDE SEQUENCE [LARGE SCALE GENOMIC DNA]</scope>
    <source>
        <strain evidence="7 8">JL129W03</strain>
    </source>
</reference>
<gene>
    <name evidence="7" type="ORF">JYK00_05500</name>
</gene>
<name>A0ABX7S5X1_9BACT</name>
<dbReference type="InterPro" id="IPR001041">
    <property type="entry name" value="2Fe-2S_ferredoxin-type"/>
</dbReference>
<dbReference type="PANTHER" id="PTHR44379:SF8">
    <property type="entry name" value="XANTHINE DEHYDROGENASE IRON-SULFUR-BINDING SUBUNIT XDHC-RELATED"/>
    <property type="match status" value="1"/>
</dbReference>
<organism evidence="7 8">
    <name type="scientific">Thermosipho ferrireducens</name>
    <dbReference type="NCBI Taxonomy" id="2571116"/>
    <lineage>
        <taxon>Bacteria</taxon>
        <taxon>Thermotogati</taxon>
        <taxon>Thermotogota</taxon>
        <taxon>Thermotogae</taxon>
        <taxon>Thermotogales</taxon>
        <taxon>Fervidobacteriaceae</taxon>
        <taxon>Thermosipho</taxon>
    </lineage>
</organism>
<dbReference type="RefSeq" id="WP_207565931.1">
    <property type="nucleotide sequence ID" value="NZ_CP071446.1"/>
</dbReference>
<evidence type="ECO:0000256" key="1">
    <source>
        <dbReference type="ARBA" id="ARBA00022714"/>
    </source>
</evidence>
<accession>A0ABX7S5X1</accession>
<dbReference type="Gene3D" id="1.10.150.120">
    <property type="entry name" value="[2Fe-2S]-binding domain"/>
    <property type="match status" value="1"/>
</dbReference>
<protein>
    <submittedName>
        <fullName evidence="7">(2Fe-2S)-binding protein</fullName>
    </submittedName>
</protein>
<feature type="domain" description="2Fe-2S ferredoxin-type" evidence="6">
    <location>
        <begin position="1"/>
        <end position="77"/>
    </location>
</feature>
<dbReference type="EMBL" id="CP071446">
    <property type="protein sequence ID" value="QTA37206.1"/>
    <property type="molecule type" value="Genomic_DNA"/>
</dbReference>
<keyword evidence="2" id="KW-0479">Metal-binding</keyword>
<evidence type="ECO:0000256" key="4">
    <source>
        <dbReference type="ARBA" id="ARBA00023004"/>
    </source>
</evidence>
<evidence type="ECO:0000313" key="7">
    <source>
        <dbReference type="EMBL" id="QTA37206.1"/>
    </source>
</evidence>
<evidence type="ECO:0000256" key="5">
    <source>
        <dbReference type="ARBA" id="ARBA00023014"/>
    </source>
</evidence>
<dbReference type="Proteomes" id="UP000671862">
    <property type="component" value="Chromosome"/>
</dbReference>
<dbReference type="InterPro" id="IPR036884">
    <property type="entry name" value="2Fe-2S-bd_dom_sf"/>
</dbReference>
<dbReference type="InterPro" id="IPR002888">
    <property type="entry name" value="2Fe-2S-bd"/>
</dbReference>
<dbReference type="SUPFAM" id="SSF47741">
    <property type="entry name" value="CO dehydrogenase ISP C-domain like"/>
    <property type="match status" value="1"/>
</dbReference>
<dbReference type="Gene3D" id="3.10.20.30">
    <property type="match status" value="1"/>
</dbReference>